<dbReference type="VEuPathDB" id="FungiDB:LCOR_09629.1"/>
<sequence>MPGSFVIVGNSGKKISLEHASHPCPRCKNHASVQLTRSEKQLIVLNKRIANNMRVRYECSKCNWKNEELPYDNTMLSQLQQYLASTPEDEQFTYYFSSSPPSSDIRIPATSAY</sequence>
<dbReference type="EMBL" id="CBTN010000060">
    <property type="protein sequence ID" value="CDH58780.1"/>
    <property type="molecule type" value="Genomic_DNA"/>
</dbReference>
<dbReference type="AlphaFoldDB" id="A0A068S9W2"/>
<name>A0A068S9W2_9FUNG</name>
<dbReference type="OrthoDB" id="2276959at2759"/>
<accession>A0A068S9W2</accession>
<dbReference type="Proteomes" id="UP000027586">
    <property type="component" value="Unassembled WGS sequence"/>
</dbReference>
<reference evidence="1" key="1">
    <citation type="submission" date="2013-08" db="EMBL/GenBank/DDBJ databases">
        <title>Gene expansion shapes genome architecture in the human pathogen Lichtheimia corymbifera: an evolutionary genomics analysis in the ancient terrestrial Mucorales (Mucoromycotina).</title>
        <authorList>
            <person name="Schwartze V.U."/>
            <person name="Winter S."/>
            <person name="Shelest E."/>
            <person name="Marcet-Houben M."/>
            <person name="Horn F."/>
            <person name="Wehner S."/>
            <person name="Hoffmann K."/>
            <person name="Riege K."/>
            <person name="Sammeth M."/>
            <person name="Nowrousian M."/>
            <person name="Valiante V."/>
            <person name="Linde J."/>
            <person name="Jacobsen I.D."/>
            <person name="Marz M."/>
            <person name="Brakhage A.A."/>
            <person name="Gabaldon T."/>
            <person name="Bocker S."/>
            <person name="Voigt K."/>
        </authorList>
    </citation>
    <scope>NUCLEOTIDE SEQUENCE [LARGE SCALE GENOMIC DNA]</scope>
    <source>
        <strain evidence="1">FSU 9682</strain>
    </source>
</reference>
<gene>
    <name evidence="1" type="ORF">LCOR_09629.1</name>
</gene>
<evidence type="ECO:0000313" key="2">
    <source>
        <dbReference type="Proteomes" id="UP000027586"/>
    </source>
</evidence>
<protein>
    <submittedName>
        <fullName evidence="1">Uncharacterized protein</fullName>
    </submittedName>
</protein>
<evidence type="ECO:0000313" key="1">
    <source>
        <dbReference type="EMBL" id="CDH58780.1"/>
    </source>
</evidence>
<comment type="caution">
    <text evidence="1">The sequence shown here is derived from an EMBL/GenBank/DDBJ whole genome shotgun (WGS) entry which is preliminary data.</text>
</comment>
<proteinExistence type="predicted"/>
<keyword evidence="2" id="KW-1185">Reference proteome</keyword>
<organism evidence="1 2">
    <name type="scientific">Lichtheimia corymbifera JMRC:FSU:9682</name>
    <dbReference type="NCBI Taxonomy" id="1263082"/>
    <lineage>
        <taxon>Eukaryota</taxon>
        <taxon>Fungi</taxon>
        <taxon>Fungi incertae sedis</taxon>
        <taxon>Mucoromycota</taxon>
        <taxon>Mucoromycotina</taxon>
        <taxon>Mucoromycetes</taxon>
        <taxon>Mucorales</taxon>
        <taxon>Lichtheimiaceae</taxon>
        <taxon>Lichtheimia</taxon>
    </lineage>
</organism>